<dbReference type="HOGENOM" id="CLU_137946_1_1_9"/>
<evidence type="ECO:0000259" key="3">
    <source>
        <dbReference type="Pfam" id="PF01386"/>
    </source>
</evidence>
<dbReference type="InterPro" id="IPR011035">
    <property type="entry name" value="Ribosomal_bL25/Gln-tRNA_synth"/>
</dbReference>
<evidence type="ECO:0000313" key="5">
    <source>
        <dbReference type="Proteomes" id="UP000005435"/>
    </source>
</evidence>
<dbReference type="GO" id="GO:0005840">
    <property type="term" value="C:ribosome"/>
    <property type="evidence" value="ECO:0007669"/>
    <property type="project" value="UniProtKB-KW"/>
</dbReference>
<dbReference type="OrthoDB" id="9790002at2"/>
<dbReference type="RefSeq" id="WP_014255448.1">
    <property type="nucleotide sequence ID" value="NC_016627.1"/>
</dbReference>
<evidence type="ECO:0000313" key="4">
    <source>
        <dbReference type="EMBL" id="AEV68869.1"/>
    </source>
</evidence>
<protein>
    <submittedName>
        <fullName evidence="4">Ribosomal protein L25 (General stress protein Ctc)</fullName>
    </submittedName>
</protein>
<dbReference type="CDD" id="cd00495">
    <property type="entry name" value="Ribosomal_L25_TL5_CTC"/>
    <property type="match status" value="1"/>
</dbReference>
<gene>
    <name evidence="4" type="ordered locus">Clocl_2282</name>
</gene>
<dbReference type="SUPFAM" id="SSF50715">
    <property type="entry name" value="Ribosomal protein L25-like"/>
    <property type="match status" value="1"/>
</dbReference>
<reference evidence="5" key="1">
    <citation type="submission" date="2011-12" db="EMBL/GenBank/DDBJ databases">
        <title>Complete sequence of Clostridium clariflavum DSM 19732.</title>
        <authorList>
            <consortium name="US DOE Joint Genome Institute"/>
            <person name="Lucas S."/>
            <person name="Han J."/>
            <person name="Lapidus A."/>
            <person name="Cheng J.-F."/>
            <person name="Goodwin L."/>
            <person name="Pitluck S."/>
            <person name="Peters L."/>
            <person name="Teshima H."/>
            <person name="Detter J.C."/>
            <person name="Han C."/>
            <person name="Tapia R."/>
            <person name="Land M."/>
            <person name="Hauser L."/>
            <person name="Kyrpides N."/>
            <person name="Ivanova N."/>
            <person name="Pagani I."/>
            <person name="Kitzmiller T."/>
            <person name="Lynd L."/>
            <person name="Izquierdo J."/>
            <person name="Woyke T."/>
        </authorList>
    </citation>
    <scope>NUCLEOTIDE SEQUENCE [LARGE SCALE GENOMIC DNA]</scope>
    <source>
        <strain evidence="5">DSM 19732 / NBRC 101661 / EBR45</strain>
    </source>
</reference>
<dbReference type="EMBL" id="CP003065">
    <property type="protein sequence ID" value="AEV68869.1"/>
    <property type="molecule type" value="Genomic_DNA"/>
</dbReference>
<dbReference type="Proteomes" id="UP000005435">
    <property type="component" value="Chromosome"/>
</dbReference>
<dbReference type="Gene3D" id="2.40.240.10">
    <property type="entry name" value="Ribosomal Protein L25, Chain P"/>
    <property type="match status" value="1"/>
</dbReference>
<evidence type="ECO:0000256" key="2">
    <source>
        <dbReference type="ARBA" id="ARBA00023274"/>
    </source>
</evidence>
<keyword evidence="2" id="KW-0687">Ribonucleoprotein</keyword>
<name>G8LXW6_ACECE</name>
<dbReference type="eggNOG" id="COG1825">
    <property type="taxonomic scope" value="Bacteria"/>
</dbReference>
<keyword evidence="5" id="KW-1185">Reference proteome</keyword>
<feature type="domain" description="Large ribosomal subunit protein bL25 L25" evidence="3">
    <location>
        <begin position="6"/>
        <end position="92"/>
    </location>
</feature>
<keyword evidence="1 4" id="KW-0689">Ribosomal protein</keyword>
<dbReference type="InterPro" id="IPR020056">
    <property type="entry name" value="Rbsml_bL25/Gln-tRNA_synth_N"/>
</dbReference>
<proteinExistence type="predicted"/>
<sequence>MEEFNISVENRTELGSSGVRKIVREGKVPGVLYQGKESLPIEINRDELRAVLAGRVEEEIVLNVNFDGKQFKAIIKEVQREPVGGEILHVDLMPIESHNYIH</sequence>
<dbReference type="InterPro" id="IPR029751">
    <property type="entry name" value="Ribosomal_L25_dom"/>
</dbReference>
<dbReference type="Pfam" id="PF01386">
    <property type="entry name" value="Ribosomal_L25p"/>
    <property type="match status" value="1"/>
</dbReference>
<dbReference type="GO" id="GO:1990904">
    <property type="term" value="C:ribonucleoprotein complex"/>
    <property type="evidence" value="ECO:0007669"/>
    <property type="project" value="UniProtKB-KW"/>
</dbReference>
<reference evidence="4 5" key="2">
    <citation type="journal article" date="2012" name="Stand. Genomic Sci.">
        <title>Complete Genome Sequence of Clostridium clariflavum DSM 19732.</title>
        <authorList>
            <person name="Izquierdo J.A."/>
            <person name="Goodwin L."/>
            <person name="Davenport K.W."/>
            <person name="Teshima H."/>
            <person name="Bruce D."/>
            <person name="Detter C."/>
            <person name="Tapia R."/>
            <person name="Han S."/>
            <person name="Land M."/>
            <person name="Hauser L."/>
            <person name="Jeffries C.D."/>
            <person name="Han J."/>
            <person name="Pitluck S."/>
            <person name="Nolan M."/>
            <person name="Chen A."/>
            <person name="Huntemann M."/>
            <person name="Mavromatis K."/>
            <person name="Mikhailova N."/>
            <person name="Liolios K."/>
            <person name="Woyke T."/>
            <person name="Lynd L.R."/>
        </authorList>
    </citation>
    <scope>NUCLEOTIDE SEQUENCE [LARGE SCALE GENOMIC DNA]</scope>
    <source>
        <strain evidence="5">DSM 19732 / NBRC 101661 / EBR45</strain>
    </source>
</reference>
<organism evidence="4 5">
    <name type="scientific">Acetivibrio clariflavus (strain DSM 19732 / NBRC 101661 / EBR45)</name>
    <name type="common">Clostridium clariflavum</name>
    <dbReference type="NCBI Taxonomy" id="720554"/>
    <lineage>
        <taxon>Bacteria</taxon>
        <taxon>Bacillati</taxon>
        <taxon>Bacillota</taxon>
        <taxon>Clostridia</taxon>
        <taxon>Eubacteriales</taxon>
        <taxon>Oscillospiraceae</taxon>
        <taxon>Acetivibrio</taxon>
    </lineage>
</organism>
<dbReference type="KEGG" id="ccl:Clocl_2282"/>
<evidence type="ECO:0000256" key="1">
    <source>
        <dbReference type="ARBA" id="ARBA00022980"/>
    </source>
</evidence>
<accession>G8LXW6</accession>
<dbReference type="GO" id="GO:0006412">
    <property type="term" value="P:translation"/>
    <property type="evidence" value="ECO:0007669"/>
    <property type="project" value="InterPro"/>
</dbReference>
<dbReference type="GO" id="GO:0003735">
    <property type="term" value="F:structural constituent of ribosome"/>
    <property type="evidence" value="ECO:0007669"/>
    <property type="project" value="InterPro"/>
</dbReference>
<dbReference type="STRING" id="720554.Clocl_2282"/>
<dbReference type="AlphaFoldDB" id="G8LXW6"/>